<dbReference type="InterPro" id="IPR050765">
    <property type="entry name" value="Riboflavin_Biosynth_HTPR"/>
</dbReference>
<comment type="caution">
    <text evidence="5">The sequence shown here is derived from an EMBL/GenBank/DDBJ whole genome shotgun (WGS) entry which is preliminary data.</text>
</comment>
<evidence type="ECO:0000259" key="4">
    <source>
        <dbReference type="Pfam" id="PF01872"/>
    </source>
</evidence>
<evidence type="ECO:0000313" key="5">
    <source>
        <dbReference type="EMBL" id="MFC4063182.1"/>
    </source>
</evidence>
<gene>
    <name evidence="5" type="ORF">ACFOWE_33295</name>
</gene>
<reference evidence="6" key="1">
    <citation type="journal article" date="2019" name="Int. J. Syst. Evol. Microbiol.">
        <title>The Global Catalogue of Microorganisms (GCM) 10K type strain sequencing project: providing services to taxonomists for standard genome sequencing and annotation.</title>
        <authorList>
            <consortium name="The Broad Institute Genomics Platform"/>
            <consortium name="The Broad Institute Genome Sequencing Center for Infectious Disease"/>
            <person name="Wu L."/>
            <person name="Ma J."/>
        </authorList>
    </citation>
    <scope>NUCLEOTIDE SEQUENCE [LARGE SCALE GENOMIC DNA]</scope>
    <source>
        <strain evidence="6">TBRC 4489</strain>
    </source>
</reference>
<keyword evidence="6" id="KW-1185">Reference proteome</keyword>
<dbReference type="EMBL" id="JBHSBM010000077">
    <property type="protein sequence ID" value="MFC4063182.1"/>
    <property type="molecule type" value="Genomic_DNA"/>
</dbReference>
<evidence type="ECO:0000313" key="6">
    <source>
        <dbReference type="Proteomes" id="UP001595850"/>
    </source>
</evidence>
<dbReference type="InterPro" id="IPR002734">
    <property type="entry name" value="RibDG_C"/>
</dbReference>
<accession>A0ABV8IGQ9</accession>
<sequence>MRLIHPRVPAVPEPAAESAGISSRDGGDLDLAGLAHAYAYPGGPWLRVNMVASADGATWLAGLSGGLSGKGDRKVFGVLRGLADVILAGAETVRSEGYGPARPRESWRALREGRPAAPVIAVVSGRLELDFTSPLFTEAEPGARTIVVTCGAAPADRRAQAARHADVIVAGDERVDLAAAVKALAERGLERVLCEGGARINGQLAAAGLIDELCLTVSPLLVGGGAVRVLDGPDVLTGLRLVHVLEEDGFLFTRYVRSS</sequence>
<organism evidence="5 6">
    <name type="scientific">Planomonospora corallina</name>
    <dbReference type="NCBI Taxonomy" id="1806052"/>
    <lineage>
        <taxon>Bacteria</taxon>
        <taxon>Bacillati</taxon>
        <taxon>Actinomycetota</taxon>
        <taxon>Actinomycetes</taxon>
        <taxon>Streptosporangiales</taxon>
        <taxon>Streptosporangiaceae</taxon>
        <taxon>Planomonospora</taxon>
    </lineage>
</organism>
<dbReference type="PANTHER" id="PTHR38011:SF7">
    <property type="entry name" value="2,5-DIAMINO-6-RIBOSYLAMINO-4(3H)-PYRIMIDINONE 5'-PHOSPHATE REDUCTASE"/>
    <property type="match status" value="1"/>
</dbReference>
<evidence type="ECO:0000256" key="2">
    <source>
        <dbReference type="ARBA" id="ARBA00022857"/>
    </source>
</evidence>
<dbReference type="Gene3D" id="3.40.430.10">
    <property type="entry name" value="Dihydrofolate Reductase, subunit A"/>
    <property type="match status" value="1"/>
</dbReference>
<dbReference type="Pfam" id="PF01872">
    <property type="entry name" value="RibD_C"/>
    <property type="match status" value="1"/>
</dbReference>
<dbReference type="SUPFAM" id="SSF53597">
    <property type="entry name" value="Dihydrofolate reductase-like"/>
    <property type="match status" value="1"/>
</dbReference>
<feature type="domain" description="Bacterial bifunctional deaminase-reductase C-terminal" evidence="4">
    <location>
        <begin position="44"/>
        <end position="244"/>
    </location>
</feature>
<protein>
    <submittedName>
        <fullName evidence="5">Pyrimidine reductase family protein</fullName>
    </submittedName>
</protein>
<name>A0ABV8IGQ9_9ACTN</name>
<keyword evidence="2" id="KW-0521">NADP</keyword>
<dbReference type="InterPro" id="IPR024072">
    <property type="entry name" value="DHFR-like_dom_sf"/>
</dbReference>
<evidence type="ECO:0000256" key="1">
    <source>
        <dbReference type="ARBA" id="ARBA00005104"/>
    </source>
</evidence>
<comment type="pathway">
    <text evidence="1">Cofactor biosynthesis; riboflavin biosynthesis.</text>
</comment>
<dbReference type="Proteomes" id="UP001595850">
    <property type="component" value="Unassembled WGS sequence"/>
</dbReference>
<dbReference type="RefSeq" id="WP_377294964.1">
    <property type="nucleotide sequence ID" value="NZ_JBHSBM010000077.1"/>
</dbReference>
<keyword evidence="3" id="KW-0560">Oxidoreductase</keyword>
<proteinExistence type="predicted"/>
<dbReference type="PANTHER" id="PTHR38011">
    <property type="entry name" value="DIHYDROFOLATE REDUCTASE FAMILY PROTEIN (AFU_ORTHOLOGUE AFUA_8G06820)"/>
    <property type="match status" value="1"/>
</dbReference>
<evidence type="ECO:0000256" key="3">
    <source>
        <dbReference type="ARBA" id="ARBA00023002"/>
    </source>
</evidence>